<keyword evidence="1" id="KW-0732">Signal</keyword>
<proteinExistence type="predicted"/>
<evidence type="ECO:0000313" key="3">
    <source>
        <dbReference type="Proteomes" id="UP000499080"/>
    </source>
</evidence>
<dbReference type="Proteomes" id="UP000499080">
    <property type="component" value="Unassembled WGS sequence"/>
</dbReference>
<comment type="caution">
    <text evidence="2">The sequence shown here is derived from an EMBL/GenBank/DDBJ whole genome shotgun (WGS) entry which is preliminary data.</text>
</comment>
<feature type="chain" id="PRO_5021212792" evidence="1">
    <location>
        <begin position="26"/>
        <end position="122"/>
    </location>
</feature>
<dbReference type="AlphaFoldDB" id="A0A4Y2E1U8"/>
<reference evidence="2 3" key="1">
    <citation type="journal article" date="2019" name="Sci. Rep.">
        <title>Orb-weaving spider Araneus ventricosus genome elucidates the spidroin gene catalogue.</title>
        <authorList>
            <person name="Kono N."/>
            <person name="Nakamura H."/>
            <person name="Ohtoshi R."/>
            <person name="Moran D.A.P."/>
            <person name="Shinohara A."/>
            <person name="Yoshida Y."/>
            <person name="Fujiwara M."/>
            <person name="Mori M."/>
            <person name="Tomita M."/>
            <person name="Arakawa K."/>
        </authorList>
    </citation>
    <scope>NUCLEOTIDE SEQUENCE [LARGE SCALE GENOMIC DNA]</scope>
</reference>
<sequence length="122" mass="13141">MRELPQAVATCFASLLLMTAQNSNGWPCDPFNREGALLSPVCIKSGWSLVLNVLLDQRLVVSTSGFWRRVVNAPEVTSAYRFDASNLLGAIYEECPEPATAFLLSSVVAVALGTRILIALVG</sequence>
<protein>
    <submittedName>
        <fullName evidence="2">Uncharacterized protein</fullName>
    </submittedName>
</protein>
<organism evidence="2 3">
    <name type="scientific">Araneus ventricosus</name>
    <name type="common">Orbweaver spider</name>
    <name type="synonym">Epeira ventricosa</name>
    <dbReference type="NCBI Taxonomy" id="182803"/>
    <lineage>
        <taxon>Eukaryota</taxon>
        <taxon>Metazoa</taxon>
        <taxon>Ecdysozoa</taxon>
        <taxon>Arthropoda</taxon>
        <taxon>Chelicerata</taxon>
        <taxon>Arachnida</taxon>
        <taxon>Araneae</taxon>
        <taxon>Araneomorphae</taxon>
        <taxon>Entelegynae</taxon>
        <taxon>Araneoidea</taxon>
        <taxon>Araneidae</taxon>
        <taxon>Araneus</taxon>
    </lineage>
</organism>
<evidence type="ECO:0000256" key="1">
    <source>
        <dbReference type="SAM" id="SignalP"/>
    </source>
</evidence>
<dbReference type="EMBL" id="BGPR01000492">
    <property type="protein sequence ID" value="GBM23113.1"/>
    <property type="molecule type" value="Genomic_DNA"/>
</dbReference>
<evidence type="ECO:0000313" key="2">
    <source>
        <dbReference type="EMBL" id="GBM23113.1"/>
    </source>
</evidence>
<keyword evidence="3" id="KW-1185">Reference proteome</keyword>
<gene>
    <name evidence="2" type="ORF">AVEN_150529_1</name>
</gene>
<accession>A0A4Y2E1U8</accession>
<feature type="signal peptide" evidence="1">
    <location>
        <begin position="1"/>
        <end position="25"/>
    </location>
</feature>
<name>A0A4Y2E1U8_ARAVE</name>